<protein>
    <recommendedName>
        <fullName evidence="5">Inositol oxygenase</fullName>
        <ecNumber evidence="4">1.13.99.1</ecNumber>
    </recommendedName>
    <alternativeName>
        <fullName evidence="10">Myo-inositol oxygenase</fullName>
    </alternativeName>
</protein>
<evidence type="ECO:0000256" key="3">
    <source>
        <dbReference type="ARBA" id="ARBA00005286"/>
    </source>
</evidence>
<keyword evidence="7 12" id="KW-0479">Metal-binding</keyword>
<dbReference type="GO" id="GO:0005737">
    <property type="term" value="C:cytoplasm"/>
    <property type="evidence" value="ECO:0007669"/>
    <property type="project" value="UniProtKB-SubCell"/>
</dbReference>
<dbReference type="Gene3D" id="3.40.630.30">
    <property type="match status" value="1"/>
</dbReference>
<dbReference type="SUPFAM" id="SSF109604">
    <property type="entry name" value="HD-domain/PDEase-like"/>
    <property type="match status" value="1"/>
</dbReference>
<dbReference type="OrthoDB" id="5151075at2759"/>
<comment type="pathway">
    <text evidence="2">Polyol metabolism; myo-inositol degradation into D-glucuronate; D-glucuronate from myo-inositol: step 1/1.</text>
</comment>
<keyword evidence="6" id="KW-0963">Cytoplasm</keyword>
<dbReference type="PANTHER" id="PTHR12588:SF0">
    <property type="entry name" value="INOSITOL OXYGENASE"/>
    <property type="match status" value="1"/>
</dbReference>
<feature type="domain" description="N-acetyltransferase" evidence="13">
    <location>
        <begin position="4"/>
        <end position="156"/>
    </location>
</feature>
<dbReference type="SUPFAM" id="SSF55729">
    <property type="entry name" value="Acyl-CoA N-acyltransferases (Nat)"/>
    <property type="match status" value="1"/>
</dbReference>
<evidence type="ECO:0000256" key="2">
    <source>
        <dbReference type="ARBA" id="ARBA00005167"/>
    </source>
</evidence>
<evidence type="ECO:0000313" key="14">
    <source>
        <dbReference type="EMBL" id="TMW66791.1"/>
    </source>
</evidence>
<comment type="similarity">
    <text evidence="3">Belongs to the myo-inositol oxygenase family.</text>
</comment>
<dbReference type="GO" id="GO:0016747">
    <property type="term" value="F:acyltransferase activity, transferring groups other than amino-acyl groups"/>
    <property type="evidence" value="ECO:0007669"/>
    <property type="project" value="InterPro"/>
</dbReference>
<gene>
    <name evidence="14" type="ORF">Poli38472_014103</name>
</gene>
<evidence type="ECO:0000256" key="9">
    <source>
        <dbReference type="ARBA" id="ARBA00023004"/>
    </source>
</evidence>
<proteinExistence type="inferred from homology"/>
<dbReference type="PROSITE" id="PS51186">
    <property type="entry name" value="GNAT"/>
    <property type="match status" value="1"/>
</dbReference>
<comment type="cofactor">
    <cofactor evidence="12">
        <name>Fe cation</name>
        <dbReference type="ChEBI" id="CHEBI:24875"/>
    </cofactor>
    <text evidence="12">Binds 2 iron ions per subunit.</text>
</comment>
<dbReference type="GO" id="GO:0005506">
    <property type="term" value="F:iron ion binding"/>
    <property type="evidence" value="ECO:0007669"/>
    <property type="project" value="InterPro"/>
</dbReference>
<dbReference type="Proteomes" id="UP000794436">
    <property type="component" value="Unassembled WGS sequence"/>
</dbReference>
<dbReference type="AlphaFoldDB" id="A0A8K1CQE1"/>
<dbReference type="Gene3D" id="2.80.10.50">
    <property type="match status" value="1"/>
</dbReference>
<dbReference type="Pfam" id="PF05153">
    <property type="entry name" value="MIOX"/>
    <property type="match status" value="1"/>
</dbReference>
<dbReference type="UniPathway" id="UPA00111">
    <property type="reaction ID" value="UER00527"/>
</dbReference>
<evidence type="ECO:0000256" key="8">
    <source>
        <dbReference type="ARBA" id="ARBA00023002"/>
    </source>
</evidence>
<dbReference type="InterPro" id="IPR016181">
    <property type="entry name" value="Acyl_CoA_acyltransferase"/>
</dbReference>
<dbReference type="GO" id="GO:0050113">
    <property type="term" value="F:inositol oxygenase activity"/>
    <property type="evidence" value="ECO:0007669"/>
    <property type="project" value="UniProtKB-EC"/>
</dbReference>
<dbReference type="GO" id="GO:0019310">
    <property type="term" value="P:inositol catabolic process"/>
    <property type="evidence" value="ECO:0007669"/>
    <property type="project" value="InterPro"/>
</dbReference>
<dbReference type="InterPro" id="IPR000182">
    <property type="entry name" value="GNAT_dom"/>
</dbReference>
<dbReference type="CDD" id="cd00257">
    <property type="entry name" value="beta-trefoil_FSCN-like"/>
    <property type="match status" value="1"/>
</dbReference>
<comment type="catalytic activity">
    <reaction evidence="11">
        <text>myo-inositol + O2 = D-glucuronate + H2O + H(+)</text>
        <dbReference type="Rhea" id="RHEA:23696"/>
        <dbReference type="ChEBI" id="CHEBI:15377"/>
        <dbReference type="ChEBI" id="CHEBI:15378"/>
        <dbReference type="ChEBI" id="CHEBI:15379"/>
        <dbReference type="ChEBI" id="CHEBI:17268"/>
        <dbReference type="ChEBI" id="CHEBI:58720"/>
        <dbReference type="EC" id="1.13.99.1"/>
    </reaction>
</comment>
<dbReference type="EMBL" id="SPLM01000007">
    <property type="protein sequence ID" value="TMW66791.1"/>
    <property type="molecule type" value="Genomic_DNA"/>
</dbReference>
<keyword evidence="15" id="KW-1185">Reference proteome</keyword>
<evidence type="ECO:0000256" key="4">
    <source>
        <dbReference type="ARBA" id="ARBA00011919"/>
    </source>
</evidence>
<organism evidence="14 15">
    <name type="scientific">Pythium oligandrum</name>
    <name type="common">Mycoparasitic fungus</name>
    <dbReference type="NCBI Taxonomy" id="41045"/>
    <lineage>
        <taxon>Eukaryota</taxon>
        <taxon>Sar</taxon>
        <taxon>Stramenopiles</taxon>
        <taxon>Oomycota</taxon>
        <taxon>Peronosporomycetes</taxon>
        <taxon>Pythiales</taxon>
        <taxon>Pythiaceae</taxon>
        <taxon>Pythium</taxon>
    </lineage>
</organism>
<accession>A0A8K1CQE1</accession>
<comment type="caution">
    <text evidence="14">The sequence shown here is derived from an EMBL/GenBank/DDBJ whole genome shotgun (WGS) entry which is preliminary data.</text>
</comment>
<evidence type="ECO:0000256" key="5">
    <source>
        <dbReference type="ARBA" id="ARBA00019269"/>
    </source>
</evidence>
<evidence type="ECO:0000256" key="1">
    <source>
        <dbReference type="ARBA" id="ARBA00004496"/>
    </source>
</evidence>
<evidence type="ECO:0000259" key="13">
    <source>
        <dbReference type="PROSITE" id="PS51186"/>
    </source>
</evidence>
<comment type="subcellular location">
    <subcellularLocation>
        <location evidence="1">Cytoplasm</location>
    </subcellularLocation>
</comment>
<keyword evidence="8" id="KW-0560">Oxidoreductase</keyword>
<evidence type="ECO:0000256" key="10">
    <source>
        <dbReference type="ARBA" id="ARBA00029668"/>
    </source>
</evidence>
<dbReference type="InterPro" id="IPR007828">
    <property type="entry name" value="Inositol_oxygenase"/>
</dbReference>
<dbReference type="PANTHER" id="PTHR12588">
    <property type="entry name" value="MYOINOSITOL OXYGENASE"/>
    <property type="match status" value="1"/>
</dbReference>
<dbReference type="EC" id="1.13.99.1" evidence="4"/>
<keyword evidence="9 12" id="KW-0408">Iron</keyword>
<evidence type="ECO:0000256" key="11">
    <source>
        <dbReference type="ARBA" id="ARBA00048271"/>
    </source>
</evidence>
<evidence type="ECO:0000256" key="12">
    <source>
        <dbReference type="PIRSR" id="PIRSR607828-2"/>
    </source>
</evidence>
<feature type="binding site" evidence="12">
    <location>
        <position position="377"/>
    </location>
    <ligand>
        <name>Fe cation</name>
        <dbReference type="ChEBI" id="CHEBI:24875"/>
        <label>1</label>
    </ligand>
</feature>
<dbReference type="SUPFAM" id="SSF50405">
    <property type="entry name" value="Actin-crosslinking proteins"/>
    <property type="match status" value="1"/>
</dbReference>
<evidence type="ECO:0000256" key="6">
    <source>
        <dbReference type="ARBA" id="ARBA00022490"/>
    </source>
</evidence>
<dbReference type="Pfam" id="PF00583">
    <property type="entry name" value="Acetyltransf_1"/>
    <property type="match status" value="1"/>
</dbReference>
<name>A0A8K1CQE1_PYTOL</name>
<sequence length="571" mass="64754">MSMSRSRSMRLGEQSVDVTEVLAAPTAKFRLEFTHDVRAKEMRWVLFTSVKRGAVGKLIFTLEKDGSSAHVKSIAINKEWRGYGLARILYLACISTLAELKVQELNLEAEEDSKRHGKLVGLYRSWGFQEIPDAKILFLYNDNECFRKVPMTLSFRARDFFPSQPQKDTWFCMLTLKTSDGTCLVAAENGAIQARKEKTADALWQTLLGRNGEIFLRSAHGKFLCVEDSGTVLADRPWNSTWETFQVVPYHDELDVFEEPVPSNNDQAKHAIGGVALKDFHGSYLCIDSNEHKVVSSSVPVPWDGGDIMSLVCDKTDSTPLYAKIMRKYQTLEFVKKQIEKHSAFNHASMSILDAYQALMVLTGDSEAPAQSWLLHHMLATAENAREDGHPDWFQLVVFLRGFGMLFLLWADDENGMLRSISANEWMVSNSTWVVGHAIPDQIEFPELNVLNADHCSAEKNPSSSAESGMHSVFLPWTPDEYLYRVLDFNKTSLPSEAVQALRFWSLRVWHRGGCYEGLCVPQDADTKEWLSAISNYTFASKEKMKNVSPETLMPYYIGLAHKYLPEQLQW</sequence>
<dbReference type="InterPro" id="IPR008999">
    <property type="entry name" value="Actin-crosslinking"/>
</dbReference>
<evidence type="ECO:0000313" key="15">
    <source>
        <dbReference type="Proteomes" id="UP000794436"/>
    </source>
</evidence>
<reference evidence="14" key="1">
    <citation type="submission" date="2019-03" db="EMBL/GenBank/DDBJ databases">
        <title>Long read genome sequence of the mycoparasitic Pythium oligandrum ATCC 38472 isolated from sugarbeet rhizosphere.</title>
        <authorList>
            <person name="Gaulin E."/>
        </authorList>
    </citation>
    <scope>NUCLEOTIDE SEQUENCE</scope>
    <source>
        <strain evidence="14">ATCC 38472_TT</strain>
    </source>
</reference>
<evidence type="ECO:0000256" key="7">
    <source>
        <dbReference type="ARBA" id="ARBA00022723"/>
    </source>
</evidence>